<dbReference type="FunCoup" id="D3B620">
    <property type="interactions" value="14"/>
</dbReference>
<gene>
    <name evidence="15" type="primary">grlC</name>
    <name evidence="15" type="ORF">PPL_04108</name>
</gene>
<sequence>MFAEFLLELKYICPADDFIFKSTSIRFEQTFYAFYHIHHYLSKSNSIPLRTGWIERRIVTIGYQIFININGDFKIKMNIFNQTIEGLVKDGYNGIITTSTEFTAGTEYYAKLYINNTKLYWMTRGRSTNTTNLSYFTYNIGICQYIVGYFAGLWSKTGQIGYVAPGLPDVANYNANALFVGARAANPNATVHTWNTGGWYMVDEGIGATNDLMSKGIDIVSQNQNDMTVEVEAMKHGLIGLGTNGYPFSRVYGPRIGFSFVNNWTMVFVNFTELIINDANHSTKTYGDFDNFLSLDKFSFTVNTTIVDKVTAEIHRLIGMPREKHPYFCNEYNHYVWDGMGVYTNNCMTTPQFFLLNDPYPGMTYYGYYQVPLTKIEDSNGLIYGYGITAGVLILICIVMICLIQKYNTYHAIRSASPFFSINILFGGIITYAAVIIYVIPKSTVQCNVRFWLLAIGYSLLIGSLVIKNIRIWLIFRDSSRLQMRKITNTQLYPFVAALVGVMVVLLSILAAPSIGNHRAVDSNNGLGKYEFEEICVMSNEGSIVLYVLLSVFALLIFMGVFVSWKIRIVDIEEFNESKQIANTLYAVLVSIFIVVPLMVSPQTQSSETIIICSSALFITTISLMILFIPKFYKVYRFGKTPSSNPEFLSAARSPIAVQRSEKSGSGHTSGKGSSFHDEEASAESKEEEPVVGEEPEPEEEQTPVPIHATFDSDDEDEANRETPIQTPGTMTAIVSNQNTEYN</sequence>
<keyword evidence="9 15" id="KW-0675">Receptor</keyword>
<feature type="compositionally biased region" description="Polar residues" evidence="12">
    <location>
        <begin position="723"/>
        <end position="743"/>
    </location>
</feature>
<dbReference type="GO" id="GO:0005886">
    <property type="term" value="C:plasma membrane"/>
    <property type="evidence" value="ECO:0007669"/>
    <property type="project" value="InterPro"/>
</dbReference>
<keyword evidence="10" id="KW-0325">Glycoprotein</keyword>
<dbReference type="OMA" id="INDANHS"/>
<evidence type="ECO:0000256" key="13">
    <source>
        <dbReference type="SAM" id="Phobius"/>
    </source>
</evidence>
<dbReference type="Gene3D" id="3.40.50.2300">
    <property type="match status" value="2"/>
</dbReference>
<dbReference type="CDD" id="cd15047">
    <property type="entry name" value="7tmC_GABA-B-like"/>
    <property type="match status" value="1"/>
</dbReference>
<keyword evidence="6 13" id="KW-1133">Transmembrane helix</keyword>
<comment type="subcellular location">
    <subcellularLocation>
        <location evidence="1">Membrane</location>
        <topology evidence="1">Multi-pass membrane protein</topology>
    </subcellularLocation>
</comment>
<keyword evidence="7" id="KW-0297">G-protein coupled receptor</keyword>
<name>D3B620_HETP5</name>
<protein>
    <submittedName>
        <fullName evidence="15">G-protein-coupled receptor family 3 protein 3</fullName>
    </submittedName>
</protein>
<feature type="transmembrane region" description="Helical" evidence="13">
    <location>
        <begin position="544"/>
        <end position="565"/>
    </location>
</feature>
<feature type="transmembrane region" description="Helical" evidence="13">
    <location>
        <begin position="492"/>
        <end position="515"/>
    </location>
</feature>
<dbReference type="RefSeq" id="XP_020435435.1">
    <property type="nucleotide sequence ID" value="XM_020575021.1"/>
</dbReference>
<dbReference type="SUPFAM" id="SSF53822">
    <property type="entry name" value="Periplasmic binding protein-like I"/>
    <property type="match status" value="1"/>
</dbReference>
<evidence type="ECO:0000313" key="15">
    <source>
        <dbReference type="EMBL" id="EFA83318.1"/>
    </source>
</evidence>
<dbReference type="GeneID" id="31359595"/>
<dbReference type="GO" id="GO:0004930">
    <property type="term" value="F:G protein-coupled receptor activity"/>
    <property type="evidence" value="ECO:0007669"/>
    <property type="project" value="UniProtKB-KW"/>
</dbReference>
<keyword evidence="5" id="KW-0732">Signal</keyword>
<keyword evidence="11" id="KW-0807">Transducer</keyword>
<feature type="compositionally biased region" description="Basic and acidic residues" evidence="12">
    <location>
        <begin position="675"/>
        <end position="689"/>
    </location>
</feature>
<evidence type="ECO:0000256" key="3">
    <source>
        <dbReference type="ARBA" id="ARBA00010620"/>
    </source>
</evidence>
<dbReference type="InterPro" id="IPR017978">
    <property type="entry name" value="GPCR_3_C"/>
</dbReference>
<dbReference type="STRING" id="670386.D3B620"/>
<feature type="compositionally biased region" description="Acidic residues" evidence="12">
    <location>
        <begin position="690"/>
        <end position="702"/>
    </location>
</feature>
<evidence type="ECO:0000256" key="11">
    <source>
        <dbReference type="ARBA" id="ARBA00023224"/>
    </source>
</evidence>
<feature type="transmembrane region" description="Helical" evidence="13">
    <location>
        <begin position="416"/>
        <end position="440"/>
    </location>
</feature>
<feature type="transmembrane region" description="Helical" evidence="13">
    <location>
        <begin position="383"/>
        <end position="404"/>
    </location>
</feature>
<evidence type="ECO:0000256" key="4">
    <source>
        <dbReference type="ARBA" id="ARBA00022692"/>
    </source>
</evidence>
<feature type="transmembrane region" description="Helical" evidence="13">
    <location>
        <begin position="609"/>
        <end position="629"/>
    </location>
</feature>
<feature type="transmembrane region" description="Helical" evidence="13">
    <location>
        <begin position="452"/>
        <end position="471"/>
    </location>
</feature>
<evidence type="ECO:0000313" key="16">
    <source>
        <dbReference type="Proteomes" id="UP000001396"/>
    </source>
</evidence>
<dbReference type="Proteomes" id="UP000001396">
    <property type="component" value="Unassembled WGS sequence"/>
</dbReference>
<evidence type="ECO:0000256" key="2">
    <source>
        <dbReference type="ARBA" id="ARBA00005414"/>
    </source>
</evidence>
<dbReference type="InterPro" id="IPR028082">
    <property type="entry name" value="Peripla_BP_I"/>
</dbReference>
<evidence type="ECO:0000256" key="10">
    <source>
        <dbReference type="ARBA" id="ARBA00023180"/>
    </source>
</evidence>
<proteinExistence type="inferred from homology"/>
<feature type="domain" description="G-protein coupled receptors family 3 profile" evidence="14">
    <location>
        <begin position="388"/>
        <end position="635"/>
    </location>
</feature>
<dbReference type="PROSITE" id="PS50259">
    <property type="entry name" value="G_PROTEIN_RECEP_F3_4"/>
    <property type="match status" value="1"/>
</dbReference>
<dbReference type="Pfam" id="PF00003">
    <property type="entry name" value="7tm_3"/>
    <property type="match status" value="1"/>
</dbReference>
<keyword evidence="16" id="KW-1185">Reference proteome</keyword>
<comment type="similarity">
    <text evidence="2">In the C-terminal section; belongs to the G-protein coupled receptor 3 family. GABA-B receptor subfamily.</text>
</comment>
<evidence type="ECO:0000256" key="9">
    <source>
        <dbReference type="ARBA" id="ARBA00023170"/>
    </source>
</evidence>
<feature type="transmembrane region" description="Helical" evidence="13">
    <location>
        <begin position="585"/>
        <end position="603"/>
    </location>
</feature>
<dbReference type="PANTHER" id="PTHR46924">
    <property type="entry name" value="METABOTROPIC GLUTAMATE RECEPTOR-LIKE PROTEIN C-RELATED-RELATED"/>
    <property type="match status" value="1"/>
</dbReference>
<accession>D3B620</accession>
<dbReference type="EMBL" id="ADBJ01000017">
    <property type="protein sequence ID" value="EFA83318.1"/>
    <property type="molecule type" value="Genomic_DNA"/>
</dbReference>
<evidence type="ECO:0000256" key="12">
    <source>
        <dbReference type="SAM" id="MobiDB-lite"/>
    </source>
</evidence>
<comment type="caution">
    <text evidence="15">The sequence shown here is derived from an EMBL/GenBank/DDBJ whole genome shotgun (WGS) entry which is preliminary data.</text>
</comment>
<keyword evidence="8 13" id="KW-0472">Membrane</keyword>
<dbReference type="AlphaFoldDB" id="D3B620"/>
<comment type="similarity">
    <text evidence="3">In the N-terminal section; belongs to the BMP lipoprotein family.</text>
</comment>
<dbReference type="InterPro" id="IPR051530">
    <property type="entry name" value="mGluR/GABA-B-like"/>
</dbReference>
<evidence type="ECO:0000256" key="1">
    <source>
        <dbReference type="ARBA" id="ARBA00004141"/>
    </source>
</evidence>
<dbReference type="Pfam" id="PF02608">
    <property type="entry name" value="Bmp"/>
    <property type="match status" value="1"/>
</dbReference>
<evidence type="ECO:0000256" key="8">
    <source>
        <dbReference type="ARBA" id="ARBA00023136"/>
    </source>
</evidence>
<reference evidence="15 16" key="1">
    <citation type="journal article" date="2011" name="Genome Res.">
        <title>Phylogeny-wide analysis of social amoeba genomes highlights ancient origins for complex intercellular communication.</title>
        <authorList>
            <person name="Heidel A.J."/>
            <person name="Lawal H.M."/>
            <person name="Felder M."/>
            <person name="Schilde C."/>
            <person name="Helps N.R."/>
            <person name="Tunggal B."/>
            <person name="Rivero F."/>
            <person name="John U."/>
            <person name="Schleicher M."/>
            <person name="Eichinger L."/>
            <person name="Platzer M."/>
            <person name="Noegel A.A."/>
            <person name="Schaap P."/>
            <person name="Gloeckner G."/>
        </authorList>
    </citation>
    <scope>NUCLEOTIDE SEQUENCE [LARGE SCALE GENOMIC DNA]</scope>
    <source>
        <strain evidence="16">ATCC 26659 / Pp 5 / PN500</strain>
    </source>
</reference>
<keyword evidence="4 13" id="KW-0812">Transmembrane</keyword>
<evidence type="ECO:0000256" key="7">
    <source>
        <dbReference type="ARBA" id="ARBA00023040"/>
    </source>
</evidence>
<dbReference type="InterPro" id="IPR003760">
    <property type="entry name" value="PnrA-like"/>
</dbReference>
<dbReference type="InParanoid" id="D3B620"/>
<feature type="region of interest" description="Disordered" evidence="12">
    <location>
        <begin position="659"/>
        <end position="743"/>
    </location>
</feature>
<evidence type="ECO:0000256" key="5">
    <source>
        <dbReference type="ARBA" id="ARBA00022729"/>
    </source>
</evidence>
<organism evidence="15 16">
    <name type="scientific">Heterostelium pallidum (strain ATCC 26659 / Pp 5 / PN500)</name>
    <name type="common">Cellular slime mold</name>
    <name type="synonym">Polysphondylium pallidum</name>
    <dbReference type="NCBI Taxonomy" id="670386"/>
    <lineage>
        <taxon>Eukaryota</taxon>
        <taxon>Amoebozoa</taxon>
        <taxon>Evosea</taxon>
        <taxon>Eumycetozoa</taxon>
        <taxon>Dictyostelia</taxon>
        <taxon>Acytosteliales</taxon>
        <taxon>Acytosteliaceae</taxon>
        <taxon>Heterostelium</taxon>
    </lineage>
</organism>
<evidence type="ECO:0000256" key="6">
    <source>
        <dbReference type="ARBA" id="ARBA00022989"/>
    </source>
</evidence>
<evidence type="ECO:0000259" key="14">
    <source>
        <dbReference type="PROSITE" id="PS50259"/>
    </source>
</evidence>